<keyword evidence="2" id="KW-1185">Reference proteome</keyword>
<organism evidence="1 2">
    <name type="scientific">Amblyomma americanum</name>
    <name type="common">Lone star tick</name>
    <dbReference type="NCBI Taxonomy" id="6943"/>
    <lineage>
        <taxon>Eukaryota</taxon>
        <taxon>Metazoa</taxon>
        <taxon>Ecdysozoa</taxon>
        <taxon>Arthropoda</taxon>
        <taxon>Chelicerata</taxon>
        <taxon>Arachnida</taxon>
        <taxon>Acari</taxon>
        <taxon>Parasitiformes</taxon>
        <taxon>Ixodida</taxon>
        <taxon>Ixodoidea</taxon>
        <taxon>Ixodidae</taxon>
        <taxon>Amblyomminae</taxon>
        <taxon>Amblyomma</taxon>
    </lineage>
</organism>
<dbReference type="AlphaFoldDB" id="A0AAQ4ETH5"/>
<protein>
    <submittedName>
        <fullName evidence="1">Uncharacterized protein</fullName>
    </submittedName>
</protein>
<evidence type="ECO:0000313" key="2">
    <source>
        <dbReference type="Proteomes" id="UP001321473"/>
    </source>
</evidence>
<dbReference type="Proteomes" id="UP001321473">
    <property type="component" value="Unassembled WGS sequence"/>
</dbReference>
<comment type="caution">
    <text evidence="1">The sequence shown here is derived from an EMBL/GenBank/DDBJ whole genome shotgun (WGS) entry which is preliminary data.</text>
</comment>
<proteinExistence type="predicted"/>
<gene>
    <name evidence="1" type="ORF">V5799_020868</name>
</gene>
<name>A0AAQ4ETH5_AMBAM</name>
<accession>A0AAQ4ETH5</accession>
<evidence type="ECO:0000313" key="1">
    <source>
        <dbReference type="EMBL" id="KAK8777793.1"/>
    </source>
</evidence>
<sequence length="149" mass="15936">MRSRGGVGEAHLLSIAGDQQDVVLSADKMSTECEQALTQRSQEGLQNATTPRLEEHYHDQPHVYTGDIAMRKHSLAGFRLYSSCCFPSSGGHPQGLAPLQLQSCCVGSSSWVHWLAPLAPPTLLCGTTSGMFPTLALCALGGLQQLCPE</sequence>
<dbReference type="EMBL" id="JARKHS020011466">
    <property type="protein sequence ID" value="KAK8777793.1"/>
    <property type="molecule type" value="Genomic_DNA"/>
</dbReference>
<reference evidence="1 2" key="1">
    <citation type="journal article" date="2023" name="Arcadia Sci">
        <title>De novo assembly of a long-read Amblyomma americanum tick genome.</title>
        <authorList>
            <person name="Chou S."/>
            <person name="Poskanzer K.E."/>
            <person name="Rollins M."/>
            <person name="Thuy-Boun P.S."/>
        </authorList>
    </citation>
    <scope>NUCLEOTIDE SEQUENCE [LARGE SCALE GENOMIC DNA]</scope>
    <source>
        <strain evidence="1">F_SG_1</strain>
        <tissue evidence="1">Salivary glands</tissue>
    </source>
</reference>